<dbReference type="SUPFAM" id="SSF88659">
    <property type="entry name" value="Sigma3 and sigma4 domains of RNA polymerase sigma factors"/>
    <property type="match status" value="1"/>
</dbReference>
<dbReference type="Pfam" id="PF04545">
    <property type="entry name" value="Sigma70_r4"/>
    <property type="match status" value="1"/>
</dbReference>
<dbReference type="Proteomes" id="UP001321766">
    <property type="component" value="Chromosome"/>
</dbReference>
<accession>A0ABM8BA05</accession>
<name>A0ABM8BA05_9BIFI</name>
<evidence type="ECO:0000313" key="2">
    <source>
        <dbReference type="EMBL" id="BDR53653.1"/>
    </source>
</evidence>
<dbReference type="InterPro" id="IPR013324">
    <property type="entry name" value="RNA_pol_sigma_r3/r4-like"/>
</dbReference>
<feature type="domain" description="RNA polymerase sigma-70 region 4" evidence="1">
    <location>
        <begin position="88"/>
        <end position="121"/>
    </location>
</feature>
<proteinExistence type="predicted"/>
<evidence type="ECO:0000259" key="1">
    <source>
        <dbReference type="Pfam" id="PF04545"/>
    </source>
</evidence>
<dbReference type="SUPFAM" id="SSF143100">
    <property type="entry name" value="TTHA1013/TTHA0281-like"/>
    <property type="match status" value="1"/>
</dbReference>
<dbReference type="InterPro" id="IPR007630">
    <property type="entry name" value="RNA_pol_sigma70_r4"/>
</dbReference>
<sequence>MMDVTAHCERHDGWWAIEVAEIPGLFTQTRRLDQVEAMVRDAASMLGKQVGKVNVQPVMDRETMQAVQEMLQARTEAQRTQERASQVSRQVVALLRGEGLTVRDVAQVTGISSQRVSALQKA</sequence>
<protein>
    <recommendedName>
        <fullName evidence="1">RNA polymerase sigma-70 region 4 domain-containing protein</fullName>
    </recommendedName>
</protein>
<reference evidence="2 3" key="1">
    <citation type="journal article" date="2023" name="Microbiol. Spectr.">
        <title>Symbiosis of Carpenter Bees with Uncharacterized Lactic Acid Bacteria Showing NAD Auxotrophy.</title>
        <authorList>
            <person name="Kawasaki S."/>
            <person name="Ozawa K."/>
            <person name="Mori T."/>
            <person name="Yamamoto A."/>
            <person name="Ito M."/>
            <person name="Ohkuma M."/>
            <person name="Sakamoto M."/>
            <person name="Matsutani M."/>
        </authorList>
    </citation>
    <scope>NUCLEOTIDE SEQUENCE [LARGE SCALE GENOMIC DNA]</scope>
    <source>
        <strain evidence="2 3">Kim37-2</strain>
    </source>
</reference>
<keyword evidence="3" id="KW-1185">Reference proteome</keyword>
<organism evidence="2 3">
    <name type="scientific">Bombiscardovia nodaiensis</name>
    <dbReference type="NCBI Taxonomy" id="2932181"/>
    <lineage>
        <taxon>Bacteria</taxon>
        <taxon>Bacillati</taxon>
        <taxon>Actinomycetota</taxon>
        <taxon>Actinomycetes</taxon>
        <taxon>Bifidobacteriales</taxon>
        <taxon>Bifidobacteriaceae</taxon>
        <taxon>Bombiscardovia</taxon>
    </lineage>
</organism>
<evidence type="ECO:0000313" key="3">
    <source>
        <dbReference type="Proteomes" id="UP001321766"/>
    </source>
</evidence>
<dbReference type="EMBL" id="AP026798">
    <property type="protein sequence ID" value="BDR53653.1"/>
    <property type="molecule type" value="Genomic_DNA"/>
</dbReference>
<dbReference type="InterPro" id="IPR035069">
    <property type="entry name" value="TTHA1013/TTHA0281-like"/>
</dbReference>
<gene>
    <name evidence="2" type="ORF">KIM372_15600</name>
</gene>